<feature type="region of interest" description="Disordered" evidence="1">
    <location>
        <begin position="1"/>
        <end position="45"/>
    </location>
</feature>
<name>A0A1X7U5D1_AMPQE</name>
<dbReference type="EnsemblMetazoa" id="Aqu2.1.22960_001">
    <property type="protein sequence ID" value="Aqu2.1.22960_001"/>
    <property type="gene ID" value="Aqu2.1.22960"/>
</dbReference>
<organism evidence="2">
    <name type="scientific">Amphimedon queenslandica</name>
    <name type="common">Sponge</name>
    <dbReference type="NCBI Taxonomy" id="400682"/>
    <lineage>
        <taxon>Eukaryota</taxon>
        <taxon>Metazoa</taxon>
        <taxon>Porifera</taxon>
        <taxon>Demospongiae</taxon>
        <taxon>Heteroscleromorpha</taxon>
        <taxon>Haplosclerida</taxon>
        <taxon>Niphatidae</taxon>
        <taxon>Amphimedon</taxon>
    </lineage>
</organism>
<dbReference type="AlphaFoldDB" id="A0A1X7U5D1"/>
<protein>
    <submittedName>
        <fullName evidence="2">Uncharacterized protein</fullName>
    </submittedName>
</protein>
<dbReference type="InParanoid" id="A0A1X7U5D1"/>
<reference evidence="2" key="1">
    <citation type="submission" date="2017-05" db="UniProtKB">
        <authorList>
            <consortium name="EnsemblMetazoa"/>
        </authorList>
    </citation>
    <scope>IDENTIFICATION</scope>
</reference>
<sequence length="139" mass="15724">MESSSEDSDCKNPDDDNISKPRSSRIAKRLKGDSGSEDNVTSTRAMYTIPKTRRKSLASTKKALRKQRAAPKKKTRKAIILDILRALDTQELQTEIEAAEQIRSSNHKCKERTAILNSFTEDIHLLKEAIKCHCDIIIK</sequence>
<feature type="compositionally biased region" description="Basic and acidic residues" evidence="1">
    <location>
        <begin position="8"/>
        <end position="19"/>
    </location>
</feature>
<accession>A0A1X7U5D1</accession>
<evidence type="ECO:0000256" key="1">
    <source>
        <dbReference type="SAM" id="MobiDB-lite"/>
    </source>
</evidence>
<evidence type="ECO:0000313" key="2">
    <source>
        <dbReference type="EnsemblMetazoa" id="Aqu2.1.22960_001"/>
    </source>
</evidence>
<proteinExistence type="predicted"/>